<name>A0A699XRD7_TANCI</name>
<dbReference type="EMBL" id="BKCJ011878839">
    <property type="protein sequence ID" value="GFD60518.1"/>
    <property type="molecule type" value="Genomic_DNA"/>
</dbReference>
<accession>A0A699XRD7</accession>
<feature type="non-terminal residue" evidence="2">
    <location>
        <position position="78"/>
    </location>
</feature>
<organism evidence="2">
    <name type="scientific">Tanacetum cinerariifolium</name>
    <name type="common">Dalmatian daisy</name>
    <name type="synonym">Chrysanthemum cinerariifolium</name>
    <dbReference type="NCBI Taxonomy" id="118510"/>
    <lineage>
        <taxon>Eukaryota</taxon>
        <taxon>Viridiplantae</taxon>
        <taxon>Streptophyta</taxon>
        <taxon>Embryophyta</taxon>
        <taxon>Tracheophyta</taxon>
        <taxon>Spermatophyta</taxon>
        <taxon>Magnoliopsida</taxon>
        <taxon>eudicotyledons</taxon>
        <taxon>Gunneridae</taxon>
        <taxon>Pentapetalae</taxon>
        <taxon>asterids</taxon>
        <taxon>campanulids</taxon>
        <taxon>Asterales</taxon>
        <taxon>Asteraceae</taxon>
        <taxon>Asteroideae</taxon>
        <taxon>Anthemideae</taxon>
        <taxon>Anthemidinae</taxon>
        <taxon>Tanacetum</taxon>
    </lineage>
</organism>
<evidence type="ECO:0000256" key="1">
    <source>
        <dbReference type="SAM" id="MobiDB-lite"/>
    </source>
</evidence>
<protein>
    <submittedName>
        <fullName evidence="2">Uncharacterized protein</fullName>
    </submittedName>
</protein>
<evidence type="ECO:0000313" key="2">
    <source>
        <dbReference type="EMBL" id="GFD60518.1"/>
    </source>
</evidence>
<gene>
    <name evidence="2" type="ORF">Tci_932487</name>
</gene>
<comment type="caution">
    <text evidence="2">The sequence shown here is derived from an EMBL/GenBank/DDBJ whole genome shotgun (WGS) entry which is preliminary data.</text>
</comment>
<sequence length="78" mass="8411">MERAVCGDAERLGTGPDESRGLEVQRAGVLLPARRYPQQLESGFAATGVEKRSCRGRGTQQNRTTFKDIGNTNASLAC</sequence>
<dbReference type="AlphaFoldDB" id="A0A699XRD7"/>
<proteinExistence type="predicted"/>
<feature type="region of interest" description="Disordered" evidence="1">
    <location>
        <begin position="1"/>
        <end position="20"/>
    </location>
</feature>
<reference evidence="2" key="1">
    <citation type="journal article" date="2019" name="Sci. Rep.">
        <title>Draft genome of Tanacetum cinerariifolium, the natural source of mosquito coil.</title>
        <authorList>
            <person name="Yamashiro T."/>
            <person name="Shiraishi A."/>
            <person name="Satake H."/>
            <person name="Nakayama K."/>
        </authorList>
    </citation>
    <scope>NUCLEOTIDE SEQUENCE</scope>
</reference>